<dbReference type="Pfam" id="PF03807">
    <property type="entry name" value="F420_oxidored"/>
    <property type="match status" value="1"/>
</dbReference>
<dbReference type="InterPro" id="IPR028939">
    <property type="entry name" value="P5C_Rdtase_cat_N"/>
</dbReference>
<evidence type="ECO:0000256" key="3">
    <source>
        <dbReference type="PIRSR" id="PIRSR000193-1"/>
    </source>
</evidence>
<dbReference type="GO" id="GO:0004735">
    <property type="term" value="F:pyrroline-5-carboxylate reductase activity"/>
    <property type="evidence" value="ECO:0007669"/>
    <property type="project" value="UniProtKB-UniRule"/>
</dbReference>
<dbReference type="PANTHER" id="PTHR11645:SF53">
    <property type="entry name" value="PYRROLINE-5-CARBOXYLATE REDUCTASE 3"/>
    <property type="match status" value="1"/>
</dbReference>
<dbReference type="Pfam" id="PF14748">
    <property type="entry name" value="P5CR_dimer"/>
    <property type="match status" value="1"/>
</dbReference>
<dbReference type="AlphaFoldDB" id="A0A8J2VRR0"/>
<name>A0A8J2VRR0_9BACL</name>
<keyword evidence="2" id="KW-0963">Cytoplasm</keyword>
<keyword evidence="2" id="KW-0641">Proline biosynthesis</keyword>
<comment type="catalytic activity">
    <reaction evidence="2">
        <text>L-proline + NAD(+) = (S)-1-pyrroline-5-carboxylate + NADH + 2 H(+)</text>
        <dbReference type="Rhea" id="RHEA:14105"/>
        <dbReference type="ChEBI" id="CHEBI:15378"/>
        <dbReference type="ChEBI" id="CHEBI:17388"/>
        <dbReference type="ChEBI" id="CHEBI:57540"/>
        <dbReference type="ChEBI" id="CHEBI:57945"/>
        <dbReference type="ChEBI" id="CHEBI:60039"/>
        <dbReference type="EC" id="1.5.1.2"/>
    </reaction>
</comment>
<comment type="catalytic activity">
    <reaction evidence="2">
        <text>L-proline + NADP(+) = (S)-1-pyrroline-5-carboxylate + NADPH + 2 H(+)</text>
        <dbReference type="Rhea" id="RHEA:14109"/>
        <dbReference type="ChEBI" id="CHEBI:15378"/>
        <dbReference type="ChEBI" id="CHEBI:17388"/>
        <dbReference type="ChEBI" id="CHEBI:57783"/>
        <dbReference type="ChEBI" id="CHEBI:58349"/>
        <dbReference type="ChEBI" id="CHEBI:60039"/>
        <dbReference type="EC" id="1.5.1.2"/>
    </reaction>
</comment>
<dbReference type="InterPro" id="IPR036291">
    <property type="entry name" value="NAD(P)-bd_dom_sf"/>
</dbReference>
<keyword evidence="2 3" id="KW-0521">NADP</keyword>
<feature type="binding site" evidence="3">
    <location>
        <begin position="7"/>
        <end position="12"/>
    </location>
    <ligand>
        <name>NADP(+)</name>
        <dbReference type="ChEBI" id="CHEBI:58349"/>
    </ligand>
</feature>
<dbReference type="UniPathway" id="UPA00098">
    <property type="reaction ID" value="UER00361"/>
</dbReference>
<dbReference type="EMBL" id="BMIR01000006">
    <property type="protein sequence ID" value="GGE38106.1"/>
    <property type="molecule type" value="Genomic_DNA"/>
</dbReference>
<feature type="domain" description="Pyrroline-5-carboxylate reductase catalytic N-terminal" evidence="4">
    <location>
        <begin position="3"/>
        <end position="100"/>
    </location>
</feature>
<dbReference type="SUPFAM" id="SSF51735">
    <property type="entry name" value="NAD(P)-binding Rossmann-fold domains"/>
    <property type="match status" value="1"/>
</dbReference>
<comment type="similarity">
    <text evidence="1 2">Belongs to the pyrroline-5-carboxylate reductase family.</text>
</comment>
<dbReference type="SUPFAM" id="SSF48179">
    <property type="entry name" value="6-phosphogluconate dehydrogenase C-terminal domain-like"/>
    <property type="match status" value="1"/>
</dbReference>
<evidence type="ECO:0000259" key="5">
    <source>
        <dbReference type="Pfam" id="PF14748"/>
    </source>
</evidence>
<dbReference type="InterPro" id="IPR008927">
    <property type="entry name" value="6-PGluconate_DH-like_C_sf"/>
</dbReference>
<sequence length="272" mass="29837">MKKIGFIGYGSMSSMLVSKMLQHQTLKEEQIYIYSRSQHEGVSRFKNCHPAVTLTSTADELAANCDVVFICVKPFDVKEVVKGIAPRLTSVKHVISIAAGVTTEQLARLISAPVSKLMPSVTSEVDAGVSLVVHHEQVTEQQKEALTQMLEAFSLVKVIHEQDLDAATNLTGSSPAYFSAICETFVEATLSKSQLRATDAYEMVLEALLGTAQLLKQKQMTFAETIDRVATKGGITEEGVNILQAHLPPAFDELVTRTLDKYTAFQKQVDMQ</sequence>
<dbReference type="NCBIfam" id="NF005384">
    <property type="entry name" value="PRK06928.1"/>
    <property type="match status" value="1"/>
</dbReference>
<dbReference type="Gene3D" id="1.10.3730.10">
    <property type="entry name" value="ProC C-terminal domain-like"/>
    <property type="match status" value="1"/>
</dbReference>
<evidence type="ECO:0000313" key="6">
    <source>
        <dbReference type="EMBL" id="GGE38106.1"/>
    </source>
</evidence>
<dbReference type="PANTHER" id="PTHR11645">
    <property type="entry name" value="PYRROLINE-5-CARBOXYLATE REDUCTASE"/>
    <property type="match status" value="1"/>
</dbReference>
<dbReference type="PIRSF" id="PIRSF000193">
    <property type="entry name" value="Pyrrol-5-carb_rd"/>
    <property type="match status" value="1"/>
</dbReference>
<feature type="domain" description="Pyrroline-5-carboxylate reductase dimerisation" evidence="5">
    <location>
        <begin position="161"/>
        <end position="262"/>
    </location>
</feature>
<dbReference type="Proteomes" id="UP000628775">
    <property type="component" value="Unassembled WGS sequence"/>
</dbReference>
<reference evidence="6" key="1">
    <citation type="journal article" date="2014" name="Int. J. Syst. Evol. Microbiol.">
        <title>Complete genome sequence of Corynebacterium casei LMG S-19264T (=DSM 44701T), isolated from a smear-ripened cheese.</title>
        <authorList>
            <consortium name="US DOE Joint Genome Institute (JGI-PGF)"/>
            <person name="Walter F."/>
            <person name="Albersmeier A."/>
            <person name="Kalinowski J."/>
            <person name="Ruckert C."/>
        </authorList>
    </citation>
    <scope>NUCLEOTIDE SEQUENCE</scope>
    <source>
        <strain evidence="6">CGMCC 1.15371</strain>
    </source>
</reference>
<dbReference type="Gene3D" id="3.40.50.720">
    <property type="entry name" value="NAD(P)-binding Rossmann-like Domain"/>
    <property type="match status" value="1"/>
</dbReference>
<dbReference type="GO" id="GO:0005737">
    <property type="term" value="C:cytoplasm"/>
    <property type="evidence" value="ECO:0007669"/>
    <property type="project" value="UniProtKB-SubCell"/>
</dbReference>
<evidence type="ECO:0000256" key="2">
    <source>
        <dbReference type="HAMAP-Rule" id="MF_01925"/>
    </source>
</evidence>
<comment type="subcellular location">
    <subcellularLocation>
        <location evidence="2">Cytoplasm</location>
    </subcellularLocation>
</comment>
<dbReference type="InterPro" id="IPR000304">
    <property type="entry name" value="Pyrroline-COOH_reductase"/>
</dbReference>
<keyword evidence="2" id="KW-0028">Amino-acid biosynthesis</keyword>
<comment type="caution">
    <text evidence="6">The sequence shown here is derived from an EMBL/GenBank/DDBJ whole genome shotgun (WGS) entry which is preliminary data.</text>
</comment>
<protein>
    <recommendedName>
        <fullName evidence="2">Pyrroline-5-carboxylate reductase</fullName>
        <shortName evidence="2">P5C reductase</shortName>
        <shortName evidence="2">P5CR</shortName>
        <ecNumber evidence="2">1.5.1.2</ecNumber>
    </recommendedName>
    <alternativeName>
        <fullName evidence="2">PCA reductase</fullName>
    </alternativeName>
</protein>
<organism evidence="6 7">
    <name type="scientific">Pullulanibacillus camelliae</name>
    <dbReference type="NCBI Taxonomy" id="1707096"/>
    <lineage>
        <taxon>Bacteria</taxon>
        <taxon>Bacillati</taxon>
        <taxon>Bacillota</taxon>
        <taxon>Bacilli</taxon>
        <taxon>Bacillales</taxon>
        <taxon>Sporolactobacillaceae</taxon>
        <taxon>Pullulanibacillus</taxon>
    </lineage>
</organism>
<gene>
    <name evidence="6" type="primary">proG</name>
    <name evidence="2" type="synonym">proC</name>
    <name evidence="6" type="ORF">GCM10011391_16150</name>
</gene>
<evidence type="ECO:0000259" key="4">
    <source>
        <dbReference type="Pfam" id="PF03807"/>
    </source>
</evidence>
<comment type="pathway">
    <text evidence="2">Amino-acid biosynthesis; L-proline biosynthesis; L-proline from L-glutamate 5-semialdehyde: step 1/1.</text>
</comment>
<dbReference type="HAMAP" id="MF_01925">
    <property type="entry name" value="P5C_reductase"/>
    <property type="match status" value="1"/>
</dbReference>
<accession>A0A8J2VRR0</accession>
<proteinExistence type="inferred from homology"/>
<evidence type="ECO:0000256" key="1">
    <source>
        <dbReference type="ARBA" id="ARBA00005525"/>
    </source>
</evidence>
<evidence type="ECO:0000313" key="7">
    <source>
        <dbReference type="Proteomes" id="UP000628775"/>
    </source>
</evidence>
<dbReference type="InterPro" id="IPR029036">
    <property type="entry name" value="P5CR_dimer"/>
</dbReference>
<keyword evidence="2" id="KW-0560">Oxidoreductase</keyword>
<comment type="function">
    <text evidence="2">Catalyzes the reduction of 1-pyrroline-5-carboxylate (PCA) to L-proline.</text>
</comment>
<dbReference type="RefSeq" id="WP_188691905.1">
    <property type="nucleotide sequence ID" value="NZ_BMIR01000006.1"/>
</dbReference>
<dbReference type="GO" id="GO:0055129">
    <property type="term" value="P:L-proline biosynthetic process"/>
    <property type="evidence" value="ECO:0007669"/>
    <property type="project" value="UniProtKB-UniRule"/>
</dbReference>
<reference evidence="6" key="2">
    <citation type="submission" date="2020-09" db="EMBL/GenBank/DDBJ databases">
        <authorList>
            <person name="Sun Q."/>
            <person name="Zhou Y."/>
        </authorList>
    </citation>
    <scope>NUCLEOTIDE SEQUENCE</scope>
    <source>
        <strain evidence="6">CGMCC 1.15371</strain>
    </source>
</reference>
<feature type="binding site" evidence="3">
    <location>
        <position position="35"/>
    </location>
    <ligand>
        <name>NADP(+)</name>
        <dbReference type="ChEBI" id="CHEBI:58349"/>
    </ligand>
</feature>
<keyword evidence="7" id="KW-1185">Reference proteome</keyword>
<dbReference type="EC" id="1.5.1.2" evidence="2"/>